<evidence type="ECO:0000313" key="2">
    <source>
        <dbReference type="Proteomes" id="UP001596186"/>
    </source>
</evidence>
<evidence type="ECO:0008006" key="3">
    <source>
        <dbReference type="Google" id="ProtNLM"/>
    </source>
</evidence>
<keyword evidence="2" id="KW-1185">Reference proteome</keyword>
<proteinExistence type="predicted"/>
<name>A0ABW1UUD4_9LACO</name>
<organism evidence="1 2">
    <name type="scientific">Companilactobacillus baiquanensis</name>
    <dbReference type="NCBI Taxonomy" id="2486005"/>
    <lineage>
        <taxon>Bacteria</taxon>
        <taxon>Bacillati</taxon>
        <taxon>Bacillota</taxon>
        <taxon>Bacilli</taxon>
        <taxon>Lactobacillales</taxon>
        <taxon>Lactobacillaceae</taxon>
        <taxon>Companilactobacillus</taxon>
    </lineage>
</organism>
<sequence>MKKIRSGFVLAESVVSLFITLLVAVTLTTCLGAQYKQIKTYEQRITAHKLMLINLDSEKNISKQTMKGEDYFFYNDKNSLKVKSGREVYQVEW</sequence>
<dbReference type="EMBL" id="JBHSSN010000005">
    <property type="protein sequence ID" value="MFC6323033.1"/>
    <property type="molecule type" value="Genomic_DNA"/>
</dbReference>
<dbReference type="RefSeq" id="WP_125594000.1">
    <property type="nucleotide sequence ID" value="NZ_JBHSSN010000005.1"/>
</dbReference>
<comment type="caution">
    <text evidence="1">The sequence shown here is derived from an EMBL/GenBank/DDBJ whole genome shotgun (WGS) entry which is preliminary data.</text>
</comment>
<dbReference type="Proteomes" id="UP001596186">
    <property type="component" value="Unassembled WGS sequence"/>
</dbReference>
<accession>A0ABW1UUD4</accession>
<reference evidence="2" key="1">
    <citation type="journal article" date="2019" name="Int. J. Syst. Evol. Microbiol.">
        <title>The Global Catalogue of Microorganisms (GCM) 10K type strain sequencing project: providing services to taxonomists for standard genome sequencing and annotation.</title>
        <authorList>
            <consortium name="The Broad Institute Genomics Platform"/>
            <consortium name="The Broad Institute Genome Sequencing Center for Infectious Disease"/>
            <person name="Wu L."/>
            <person name="Ma J."/>
        </authorList>
    </citation>
    <scope>NUCLEOTIDE SEQUENCE [LARGE SCALE GENOMIC DNA]</scope>
    <source>
        <strain evidence="2">CCM 8895</strain>
    </source>
</reference>
<evidence type="ECO:0000313" key="1">
    <source>
        <dbReference type="EMBL" id="MFC6323033.1"/>
    </source>
</evidence>
<gene>
    <name evidence="1" type="ORF">ACFP1F_04525</name>
</gene>
<protein>
    <recommendedName>
        <fullName evidence="3">Type II secretion system protein</fullName>
    </recommendedName>
</protein>